<keyword evidence="4" id="KW-1185">Reference proteome</keyword>
<keyword evidence="1" id="KW-0472">Membrane</keyword>
<dbReference type="EMBL" id="BAAACG010000006">
    <property type="protein sequence ID" value="GAA0736534.1"/>
    <property type="molecule type" value="Genomic_DNA"/>
</dbReference>
<feature type="transmembrane region" description="Helical" evidence="1">
    <location>
        <begin position="38"/>
        <end position="57"/>
    </location>
</feature>
<feature type="transmembrane region" description="Helical" evidence="1">
    <location>
        <begin position="12"/>
        <end position="32"/>
    </location>
</feature>
<accession>A0ABN1JD87</accession>
<feature type="transmembrane region" description="Helical" evidence="1">
    <location>
        <begin position="427"/>
        <end position="446"/>
    </location>
</feature>
<dbReference type="PANTHER" id="PTHR34473:SF2">
    <property type="entry name" value="UPF0699 TRANSMEMBRANE PROTEIN YDBT"/>
    <property type="match status" value="1"/>
</dbReference>
<dbReference type="InterPro" id="IPR005182">
    <property type="entry name" value="YdbS-like_PH"/>
</dbReference>
<evidence type="ECO:0000313" key="3">
    <source>
        <dbReference type="EMBL" id="GAA0736534.1"/>
    </source>
</evidence>
<feature type="domain" description="YdbS-like PH" evidence="2">
    <location>
        <begin position="59"/>
        <end position="118"/>
    </location>
</feature>
<dbReference type="RefSeq" id="WP_343759777.1">
    <property type="nucleotide sequence ID" value="NZ_BAAACG010000006.1"/>
</dbReference>
<sequence>MIDKPMRNHYLYIIKEILTFIKASWFLVILFITKGLNVKTVLWVLLGIVLGVFFVILDWRKFRFYVKDGMLVLERGVISKSKQDIPFDKINTIDSTQSILDRIFKVYTLKIDTGSVIAEKSEFKVIVKYEVLENLRNTILGEDKVKKEYIQNSKSNEIEKEYVHKDLYIEDKKEEGQVSYNDLKNSNEKDKIFKNSTFNKDRDLVNKRVITAKEIFKYALTKSKIFWAIGLFFAANNFLDDIFKNTNFKFAQIIKKYLDLNAIQSKSVLVIILGFIAFIVFLYMIIVLISIVFEMVRLNNFTVKTYKDKISISYGFFTKKQYSFKLDKIYGIRYKQSLLQQFMKIGELELITVGYGDEKDEKAILYPIVNENLKDSFIKDILKDLVFKGERKTPPKSSKVRFILKPCIIWSVILLPTYILLKIVPSNIKLSVIIIIFIFSFVSSFLDFKNTSLGMSENSLIASNGGLKKITTTIREDDIQSITKKQTIFQKKSGICTYNIDLYSNKLGDVIKVKYMEEILYEKMQENIKF</sequence>
<gene>
    <name evidence="3" type="ORF">GCM10008906_11640</name>
</gene>
<protein>
    <recommendedName>
        <fullName evidence="2">YdbS-like PH domain-containing protein</fullName>
    </recommendedName>
</protein>
<dbReference type="Proteomes" id="UP001501510">
    <property type="component" value="Unassembled WGS sequence"/>
</dbReference>
<evidence type="ECO:0000256" key="1">
    <source>
        <dbReference type="SAM" id="Phobius"/>
    </source>
</evidence>
<feature type="transmembrane region" description="Helical" evidence="1">
    <location>
        <begin position="402"/>
        <end position="421"/>
    </location>
</feature>
<keyword evidence="1" id="KW-0812">Transmembrane</keyword>
<organism evidence="3 4">
    <name type="scientific">Clostridium oceanicum</name>
    <dbReference type="NCBI Taxonomy" id="1543"/>
    <lineage>
        <taxon>Bacteria</taxon>
        <taxon>Bacillati</taxon>
        <taxon>Bacillota</taxon>
        <taxon>Clostridia</taxon>
        <taxon>Eubacteriales</taxon>
        <taxon>Clostridiaceae</taxon>
        <taxon>Clostridium</taxon>
    </lineage>
</organism>
<name>A0ABN1JD87_9CLOT</name>
<keyword evidence="1" id="KW-1133">Transmembrane helix</keyword>
<proteinExistence type="predicted"/>
<dbReference type="InterPro" id="IPR014529">
    <property type="entry name" value="UCP026631"/>
</dbReference>
<feature type="transmembrane region" description="Helical" evidence="1">
    <location>
        <begin position="268"/>
        <end position="293"/>
    </location>
</feature>
<feature type="domain" description="YdbS-like PH" evidence="2">
    <location>
        <begin position="449"/>
        <end position="526"/>
    </location>
</feature>
<dbReference type="PIRSF" id="PIRSF026631">
    <property type="entry name" value="UCP026631"/>
    <property type="match status" value="1"/>
</dbReference>
<evidence type="ECO:0000259" key="2">
    <source>
        <dbReference type="Pfam" id="PF03703"/>
    </source>
</evidence>
<feature type="domain" description="YdbS-like PH" evidence="2">
    <location>
        <begin position="307"/>
        <end position="368"/>
    </location>
</feature>
<dbReference type="Pfam" id="PF03703">
    <property type="entry name" value="bPH_2"/>
    <property type="match status" value="3"/>
</dbReference>
<dbReference type="PANTHER" id="PTHR34473">
    <property type="entry name" value="UPF0699 TRANSMEMBRANE PROTEIN YDBS"/>
    <property type="match status" value="1"/>
</dbReference>
<evidence type="ECO:0000313" key="4">
    <source>
        <dbReference type="Proteomes" id="UP001501510"/>
    </source>
</evidence>
<reference evidence="3 4" key="1">
    <citation type="journal article" date="2019" name="Int. J. Syst. Evol. Microbiol.">
        <title>The Global Catalogue of Microorganisms (GCM) 10K type strain sequencing project: providing services to taxonomists for standard genome sequencing and annotation.</title>
        <authorList>
            <consortium name="The Broad Institute Genomics Platform"/>
            <consortium name="The Broad Institute Genome Sequencing Center for Infectious Disease"/>
            <person name="Wu L."/>
            <person name="Ma J."/>
        </authorList>
    </citation>
    <scope>NUCLEOTIDE SEQUENCE [LARGE SCALE GENOMIC DNA]</scope>
    <source>
        <strain evidence="3 4">JCM 1407</strain>
    </source>
</reference>
<comment type="caution">
    <text evidence="3">The sequence shown here is derived from an EMBL/GenBank/DDBJ whole genome shotgun (WGS) entry which is preliminary data.</text>
</comment>